<dbReference type="SUPFAM" id="SSF57783">
    <property type="entry name" value="Zinc beta-ribbon"/>
    <property type="match status" value="1"/>
</dbReference>
<keyword evidence="3" id="KW-0862">Zinc</keyword>
<organism evidence="6 7">
    <name type="scientific">Hoylesella timonensis CRIS 5C-B1</name>
    <dbReference type="NCBI Taxonomy" id="679189"/>
    <lineage>
        <taxon>Bacteria</taxon>
        <taxon>Pseudomonadati</taxon>
        <taxon>Bacteroidota</taxon>
        <taxon>Bacteroidia</taxon>
        <taxon>Bacteroidales</taxon>
        <taxon>Prevotellaceae</taxon>
        <taxon>Hoylesella</taxon>
    </lineage>
</organism>
<dbReference type="PANTHER" id="PTHR30313">
    <property type="entry name" value="DNA PRIMASE"/>
    <property type="match status" value="1"/>
</dbReference>
<proteinExistence type="predicted"/>
<protein>
    <recommendedName>
        <fullName evidence="5">Zinc finger CHC2-type domain-containing protein</fullName>
    </recommendedName>
</protein>
<dbReference type="Gene3D" id="3.90.580.10">
    <property type="entry name" value="Zinc finger, CHC2-type domain"/>
    <property type="match status" value="1"/>
</dbReference>
<dbReference type="InterPro" id="IPR050219">
    <property type="entry name" value="DnaG_primase"/>
</dbReference>
<dbReference type="InterPro" id="IPR034154">
    <property type="entry name" value="TOPRIM_DnaG/twinkle"/>
</dbReference>
<dbReference type="GO" id="GO:0005737">
    <property type="term" value="C:cytoplasm"/>
    <property type="evidence" value="ECO:0007669"/>
    <property type="project" value="TreeGrafter"/>
</dbReference>
<sequence length="330" mass="38063">MKKEDLSRIKRYPIVEYLERKDIKPVRRTAAYALYCSPLREETHPSFKVDTEKNLWIDYGEGRGGSIIDLCIRMEGCMLSEAIRRLGQNASDNGTYSSRKDLVPNNLQPVMAANGARRLIEISDTLPPHLQEYLTKERCINLEKAIPFLKCISYEVKGQRYQAIGFANQSGGYELRDDNTFKGTIAPKDITPIFTDKITDKMQPICVFEGFIDFLSFLSIKKEITSVCLVLNSVSNVAKAIRHLNDRHLTFVCAFLDNDDAGRRAVQEFARAGFQVEDMSRYYKDFKDLNEFHVSRMRKQEQQKAQKQAHISFTEQKKSKKSKQVKHKIR</sequence>
<dbReference type="PANTHER" id="PTHR30313:SF2">
    <property type="entry name" value="DNA PRIMASE"/>
    <property type="match status" value="1"/>
</dbReference>
<dbReference type="InterPro" id="IPR036977">
    <property type="entry name" value="DNA_primase_Znf_CHC2"/>
</dbReference>
<dbReference type="SUPFAM" id="SSF56731">
    <property type="entry name" value="DNA primase core"/>
    <property type="match status" value="1"/>
</dbReference>
<dbReference type="EMBL" id="ADEF01000005">
    <property type="protein sequence ID" value="EFA98371.1"/>
    <property type="molecule type" value="Genomic_DNA"/>
</dbReference>
<dbReference type="CDD" id="cd01029">
    <property type="entry name" value="TOPRIM_primases"/>
    <property type="match status" value="1"/>
</dbReference>
<dbReference type="GO" id="GO:0003899">
    <property type="term" value="F:DNA-directed RNA polymerase activity"/>
    <property type="evidence" value="ECO:0007669"/>
    <property type="project" value="InterPro"/>
</dbReference>
<keyword evidence="2" id="KW-0863">Zinc-finger</keyword>
<keyword evidence="1" id="KW-0479">Metal-binding</keyword>
<evidence type="ECO:0000259" key="5">
    <source>
        <dbReference type="Pfam" id="PF01807"/>
    </source>
</evidence>
<evidence type="ECO:0000256" key="3">
    <source>
        <dbReference type="ARBA" id="ARBA00022833"/>
    </source>
</evidence>
<feature type="region of interest" description="Disordered" evidence="4">
    <location>
        <begin position="298"/>
        <end position="330"/>
    </location>
</feature>
<accession>D1VWM2</accession>
<dbReference type="eggNOG" id="COG0358">
    <property type="taxonomic scope" value="Bacteria"/>
</dbReference>
<keyword evidence="7" id="KW-1185">Reference proteome</keyword>
<feature type="compositionally biased region" description="Basic residues" evidence="4">
    <location>
        <begin position="318"/>
        <end position="330"/>
    </location>
</feature>
<dbReference type="AlphaFoldDB" id="D1VWM2"/>
<gene>
    <name evidence="6" type="ORF">HMPREF9019_2147</name>
</gene>
<dbReference type="GO" id="GO:0008270">
    <property type="term" value="F:zinc ion binding"/>
    <property type="evidence" value="ECO:0007669"/>
    <property type="project" value="UniProtKB-KW"/>
</dbReference>
<dbReference type="Gene3D" id="3.40.1360.10">
    <property type="match status" value="1"/>
</dbReference>
<dbReference type="GO" id="GO:0003677">
    <property type="term" value="F:DNA binding"/>
    <property type="evidence" value="ECO:0007669"/>
    <property type="project" value="InterPro"/>
</dbReference>
<evidence type="ECO:0000256" key="2">
    <source>
        <dbReference type="ARBA" id="ARBA00022771"/>
    </source>
</evidence>
<dbReference type="Pfam" id="PF01807">
    <property type="entry name" value="Zn_ribbon_DnaG"/>
    <property type="match status" value="1"/>
</dbReference>
<name>D1VWM2_9BACT</name>
<feature type="domain" description="Zinc finger CHC2-type" evidence="5">
    <location>
        <begin position="11"/>
        <end position="90"/>
    </location>
</feature>
<dbReference type="GO" id="GO:0006269">
    <property type="term" value="P:DNA replication, synthesis of primer"/>
    <property type="evidence" value="ECO:0007669"/>
    <property type="project" value="TreeGrafter"/>
</dbReference>
<dbReference type="Pfam" id="PF13155">
    <property type="entry name" value="Toprim_2"/>
    <property type="match status" value="1"/>
</dbReference>
<reference evidence="6 7" key="1">
    <citation type="submission" date="2009-12" db="EMBL/GenBank/DDBJ databases">
        <title>Genome Sequence of Prevotella timonensis CRIS 5C-B1.</title>
        <authorList>
            <person name="Durkin A.S."/>
            <person name="Madupu R."/>
            <person name="Torralba M."/>
            <person name="Methe B."/>
            <person name="Sutton G."/>
            <person name="Strausberg R.L."/>
            <person name="Nelson K.E."/>
        </authorList>
    </citation>
    <scope>NUCLEOTIDE SEQUENCE [LARGE SCALE GENOMIC DNA]</scope>
    <source>
        <strain evidence="6 7">CRIS 5C-B1</strain>
    </source>
</reference>
<evidence type="ECO:0000313" key="6">
    <source>
        <dbReference type="EMBL" id="EFA98371.1"/>
    </source>
</evidence>
<comment type="caution">
    <text evidence="6">The sequence shown here is derived from an EMBL/GenBank/DDBJ whole genome shotgun (WGS) entry which is preliminary data.</text>
</comment>
<evidence type="ECO:0000313" key="7">
    <source>
        <dbReference type="Proteomes" id="UP000004001"/>
    </source>
</evidence>
<dbReference type="InterPro" id="IPR002694">
    <property type="entry name" value="Znf_CHC2"/>
</dbReference>
<evidence type="ECO:0000256" key="1">
    <source>
        <dbReference type="ARBA" id="ARBA00022723"/>
    </source>
</evidence>
<dbReference type="RefSeq" id="WP_008121954.1">
    <property type="nucleotide sequence ID" value="NZ_ADEF01000005.1"/>
</dbReference>
<evidence type="ECO:0000256" key="4">
    <source>
        <dbReference type="SAM" id="MobiDB-lite"/>
    </source>
</evidence>
<dbReference type="Proteomes" id="UP000004001">
    <property type="component" value="Unassembled WGS sequence"/>
</dbReference>